<evidence type="ECO:0000313" key="1">
    <source>
        <dbReference type="EMBL" id="RID87979.1"/>
    </source>
</evidence>
<accession>A0A398BCR0</accession>
<sequence>MKKRERPPAQKAAVALGYKVKTQTAPQVLASGKGLVAGNIIEKAMESGIPIQEDPSLVGLLSQLEVNESIPDELYGAVAEVFAFIYRLDRGKGKME</sequence>
<protein>
    <recommendedName>
        <fullName evidence="3">EscU/YscU/HrcU family type III secretion system export apparatus switch protein</fullName>
    </recommendedName>
</protein>
<dbReference type="RefSeq" id="WP_119111549.1">
    <property type="nucleotide sequence ID" value="NZ_CBCSEO010000001.1"/>
</dbReference>
<dbReference type="InterPro" id="IPR029025">
    <property type="entry name" value="T3SS_substrate_exporter_C"/>
</dbReference>
<comment type="caution">
    <text evidence="1">The sequence shown here is derived from an EMBL/GenBank/DDBJ whole genome shotgun (WGS) entry which is preliminary data.</text>
</comment>
<dbReference type="SUPFAM" id="SSF160544">
    <property type="entry name" value="EscU C-terminal domain-like"/>
    <property type="match status" value="1"/>
</dbReference>
<dbReference type="EMBL" id="QWVT01000008">
    <property type="protein sequence ID" value="RID87979.1"/>
    <property type="molecule type" value="Genomic_DNA"/>
</dbReference>
<dbReference type="Gene3D" id="3.40.1690.10">
    <property type="entry name" value="secretion proteins EscU"/>
    <property type="match status" value="1"/>
</dbReference>
<dbReference type="OrthoDB" id="5244399at2"/>
<evidence type="ECO:0008006" key="3">
    <source>
        <dbReference type="Google" id="ProtNLM"/>
    </source>
</evidence>
<dbReference type="InterPro" id="IPR006135">
    <property type="entry name" value="T3SS_substrate_exporter"/>
</dbReference>
<dbReference type="GO" id="GO:0005886">
    <property type="term" value="C:plasma membrane"/>
    <property type="evidence" value="ECO:0007669"/>
    <property type="project" value="TreeGrafter"/>
</dbReference>
<dbReference type="Pfam" id="PF01312">
    <property type="entry name" value="Bac_export_2"/>
    <property type="match status" value="1"/>
</dbReference>
<dbReference type="Proteomes" id="UP000265816">
    <property type="component" value="Unassembled WGS sequence"/>
</dbReference>
<evidence type="ECO:0000313" key="2">
    <source>
        <dbReference type="Proteomes" id="UP000265816"/>
    </source>
</evidence>
<organism evidence="1 2">
    <name type="scientific">Mesobacillus zeae</name>
    <dbReference type="NCBI Taxonomy" id="1917180"/>
    <lineage>
        <taxon>Bacteria</taxon>
        <taxon>Bacillati</taxon>
        <taxon>Bacillota</taxon>
        <taxon>Bacilli</taxon>
        <taxon>Bacillales</taxon>
        <taxon>Bacillaceae</taxon>
        <taxon>Mesobacillus</taxon>
    </lineage>
</organism>
<keyword evidence="2" id="KW-1185">Reference proteome</keyword>
<dbReference type="GO" id="GO:0009306">
    <property type="term" value="P:protein secretion"/>
    <property type="evidence" value="ECO:0007669"/>
    <property type="project" value="InterPro"/>
</dbReference>
<name>A0A398BCR0_9BACI</name>
<dbReference type="PANTHER" id="PTHR30531:SF12">
    <property type="entry name" value="FLAGELLAR BIOSYNTHETIC PROTEIN FLHB"/>
    <property type="match status" value="1"/>
</dbReference>
<dbReference type="AlphaFoldDB" id="A0A398BCR0"/>
<reference evidence="1 2" key="1">
    <citation type="submission" date="2018-08" db="EMBL/GenBank/DDBJ databases">
        <title>Bacillus jemisoniae sp. nov., Bacillus chryseoplanitiae sp. nov., Bacillus resnikiae sp. nov., and Bacillus frankliniae sp. nov., isolated from Viking spacecraft and associated surfaces.</title>
        <authorList>
            <person name="Seuylemezian A."/>
            <person name="Vaishampayan P."/>
        </authorList>
    </citation>
    <scope>NUCLEOTIDE SEQUENCE [LARGE SCALE GENOMIC DNA]</scope>
    <source>
        <strain evidence="1 2">JJ-247</strain>
    </source>
</reference>
<gene>
    <name evidence="1" type="ORF">D1970_03860</name>
</gene>
<proteinExistence type="predicted"/>
<dbReference type="PANTHER" id="PTHR30531">
    <property type="entry name" value="FLAGELLAR BIOSYNTHETIC PROTEIN FLHB"/>
    <property type="match status" value="1"/>
</dbReference>